<proteinExistence type="predicted"/>
<dbReference type="InterPro" id="IPR029058">
    <property type="entry name" value="AB_hydrolase_fold"/>
</dbReference>
<dbReference type="OrthoDB" id="4553466at2"/>
<dbReference type="EMBL" id="VOIR01000017">
    <property type="protein sequence ID" value="KAA6430876.1"/>
    <property type="molecule type" value="Genomic_DNA"/>
</dbReference>
<dbReference type="SUPFAM" id="SSF53474">
    <property type="entry name" value="alpha/beta-Hydrolases"/>
    <property type="match status" value="1"/>
</dbReference>
<gene>
    <name evidence="1" type="ORF">FQ330_11925</name>
</gene>
<reference evidence="1 2" key="1">
    <citation type="submission" date="2019-08" db="EMBL/GenBank/DDBJ databases">
        <title>Agrococcus lahaulensis sp. nov., isolated from a cold desert of the Indian Himalayas.</title>
        <authorList>
            <person name="Qu J.H."/>
        </authorList>
    </citation>
    <scope>NUCLEOTIDE SEQUENCE [LARGE SCALE GENOMIC DNA]</scope>
    <source>
        <strain evidence="1 2">NS18</strain>
    </source>
</reference>
<protein>
    <submittedName>
        <fullName evidence="1">Esterase</fullName>
    </submittedName>
</protein>
<organism evidence="1 2">
    <name type="scientific">Agrococcus sediminis</name>
    <dbReference type="NCBI Taxonomy" id="2599924"/>
    <lineage>
        <taxon>Bacteria</taxon>
        <taxon>Bacillati</taxon>
        <taxon>Actinomycetota</taxon>
        <taxon>Actinomycetes</taxon>
        <taxon>Micrococcales</taxon>
        <taxon>Microbacteriaceae</taxon>
        <taxon>Agrococcus</taxon>
    </lineage>
</organism>
<evidence type="ECO:0000313" key="2">
    <source>
        <dbReference type="Proteomes" id="UP000323221"/>
    </source>
</evidence>
<evidence type="ECO:0000313" key="1">
    <source>
        <dbReference type="EMBL" id="KAA6430876.1"/>
    </source>
</evidence>
<dbReference type="RefSeq" id="WP_146357847.1">
    <property type="nucleotide sequence ID" value="NZ_VOIR01000017.1"/>
</dbReference>
<name>A0A5M8Q7N6_9MICO</name>
<dbReference type="AlphaFoldDB" id="A0A5M8Q7N6"/>
<comment type="caution">
    <text evidence="1">The sequence shown here is derived from an EMBL/GenBank/DDBJ whole genome shotgun (WGS) entry which is preliminary data.</text>
</comment>
<sequence length="220" mass="23324">MAPAADGILDSPSEDAAPRLAVVAGDPDRRPWLLLHGTDGSEADLVPLAHRLAPGAGTIAVRGAVRTTGGFAHFRRRPDRTIDEDDLLARAETLSALVSDAVTAHGFRREPIVLGYSNGAIMAAAIIALRPELLGAAILLRPLAPFGSGELPRVPGLPVLLVEAADDARRRPDDAERVSRRLGDAGADVVHRRLRTGHALAEDDRIAIAAWLLARPSLDR</sequence>
<keyword evidence="2" id="KW-1185">Reference proteome</keyword>
<dbReference type="Gene3D" id="3.40.50.1820">
    <property type="entry name" value="alpha/beta hydrolase"/>
    <property type="match status" value="1"/>
</dbReference>
<accession>A0A5M8Q7N6</accession>
<dbReference type="Proteomes" id="UP000323221">
    <property type="component" value="Unassembled WGS sequence"/>
</dbReference>